<dbReference type="InParanoid" id="A0A2V0NTK3"/>
<feature type="compositionally biased region" description="Low complexity" evidence="4">
    <location>
        <begin position="422"/>
        <end position="438"/>
    </location>
</feature>
<reference evidence="7 8" key="1">
    <citation type="journal article" date="2018" name="Sci. Rep.">
        <title>Raphidocelis subcapitata (=Pseudokirchneriella subcapitata) provides an insight into genome evolution and environmental adaptations in the Sphaeropleales.</title>
        <authorList>
            <person name="Suzuki S."/>
            <person name="Yamaguchi H."/>
            <person name="Nakajima N."/>
            <person name="Kawachi M."/>
        </authorList>
    </citation>
    <scope>NUCLEOTIDE SEQUENCE [LARGE SCALE GENOMIC DNA]</scope>
    <source>
        <strain evidence="7 8">NIES-35</strain>
    </source>
</reference>
<protein>
    <submittedName>
        <fullName evidence="7">Cell division cycle 48</fullName>
    </submittedName>
</protein>
<dbReference type="GO" id="GO:0016887">
    <property type="term" value="F:ATP hydrolysis activity"/>
    <property type="evidence" value="ECO:0007669"/>
    <property type="project" value="InterPro"/>
</dbReference>
<evidence type="ECO:0000256" key="1">
    <source>
        <dbReference type="ARBA" id="ARBA00006914"/>
    </source>
</evidence>
<evidence type="ECO:0000256" key="4">
    <source>
        <dbReference type="SAM" id="MobiDB-lite"/>
    </source>
</evidence>
<organism evidence="7 8">
    <name type="scientific">Raphidocelis subcapitata</name>
    <dbReference type="NCBI Taxonomy" id="307507"/>
    <lineage>
        <taxon>Eukaryota</taxon>
        <taxon>Viridiplantae</taxon>
        <taxon>Chlorophyta</taxon>
        <taxon>core chlorophytes</taxon>
        <taxon>Chlorophyceae</taxon>
        <taxon>CS clade</taxon>
        <taxon>Sphaeropleales</taxon>
        <taxon>Selenastraceae</taxon>
        <taxon>Raphidocelis</taxon>
    </lineage>
</organism>
<sequence>MWWWQHAALMRWAPALARGVDALGVRAARLPRAAPPSAIASGAIADAGAPMAAASAQRSSSSAARLASAAGAPRAAAAWGPASLGFAAAACLAALAGGSGVALADAADEDLSAALEDAQLHIDRTWRELSEDWARAVAMRPAAAEGKAPAPPQRPLAALSADGRQLRVTVPLRPGADGAAFVRELAAAVQALSRASGSCHTRSKAHAGAGGVGVHRWEVTHSPPGAAHAARHRLTVEAVVPFGRPGGGGSCSDGGSGGGGGGGGGGADCGGGEAGRVVVAKDGPLLPSEKALIARAVRAANLSFADEPSQGLGGPDPWTDVDPLAAIIDQVERSLARQIAQIPGFGDLGDFLDYIESRASEAAAAGGGALGGGDEKSGGGGGGGGGGDGAPSEAAAGAGAEDAAEAARPAAVRRRWRRREAAAAAAGEADDSAPGPREGAAEEEEEEELQPPAPPPPPPRPWETPAGQAAVKALEGMGARVYLPGGGDDVEWGVLAGYEEQKRAIEDCLLLPLRHSELYESIAQRTRASGKGSRPRAVLFEGPPGTGKTTSARVLSTQAAVPLVYIPLEGLMSKWYGESEGNLAKLFKNAKALGGCLVFLDELDSLATSRDREMHEASRRLLAVLLREIDGFDATPSIVIGATNRKVDLDPALLSRFSLSLEFGLPDAPCRSQILGRYAKQLPEAGRAELAAMTVGFSGRDLRDICEQAERRWASRIIRKEAPEDSLPPLEEYKAAAAERAGARAACGSGGGGGFGGARRLPGGVLM</sequence>
<name>A0A2V0NTK3_9CHLO</name>
<dbReference type="SUPFAM" id="SSF52540">
    <property type="entry name" value="P-loop containing nucleoside triphosphate hydrolases"/>
    <property type="match status" value="1"/>
</dbReference>
<feature type="signal peptide" evidence="5">
    <location>
        <begin position="1"/>
        <end position="17"/>
    </location>
</feature>
<comment type="similarity">
    <text evidence="1">Belongs to the AAA ATPase family.</text>
</comment>
<evidence type="ECO:0000313" key="7">
    <source>
        <dbReference type="EMBL" id="GBF90964.1"/>
    </source>
</evidence>
<dbReference type="GO" id="GO:0005524">
    <property type="term" value="F:ATP binding"/>
    <property type="evidence" value="ECO:0007669"/>
    <property type="project" value="UniProtKB-KW"/>
</dbReference>
<dbReference type="SMART" id="SM00382">
    <property type="entry name" value="AAA"/>
    <property type="match status" value="1"/>
</dbReference>
<keyword evidence="3" id="KW-0067">ATP-binding</keyword>
<dbReference type="OrthoDB" id="5925at2759"/>
<dbReference type="Gene3D" id="1.10.8.60">
    <property type="match status" value="1"/>
</dbReference>
<dbReference type="AlphaFoldDB" id="A0A2V0NTK3"/>
<dbReference type="Pfam" id="PF00004">
    <property type="entry name" value="AAA"/>
    <property type="match status" value="1"/>
</dbReference>
<dbReference type="InterPro" id="IPR003959">
    <property type="entry name" value="ATPase_AAA_core"/>
</dbReference>
<evidence type="ECO:0000256" key="2">
    <source>
        <dbReference type="ARBA" id="ARBA00022741"/>
    </source>
</evidence>
<keyword evidence="2" id="KW-0547">Nucleotide-binding</keyword>
<feature type="compositionally biased region" description="Pro residues" evidence="4">
    <location>
        <begin position="451"/>
        <end position="462"/>
    </location>
</feature>
<dbReference type="PANTHER" id="PTHR23073">
    <property type="entry name" value="26S PROTEASOME REGULATORY SUBUNIT"/>
    <property type="match status" value="1"/>
</dbReference>
<evidence type="ECO:0000313" key="8">
    <source>
        <dbReference type="Proteomes" id="UP000247498"/>
    </source>
</evidence>
<dbReference type="STRING" id="307507.A0A2V0NTK3"/>
<accession>A0A2V0NTK3</accession>
<feature type="chain" id="PRO_5015907242" evidence="5">
    <location>
        <begin position="18"/>
        <end position="767"/>
    </location>
</feature>
<dbReference type="InterPro" id="IPR050221">
    <property type="entry name" value="26S_Proteasome_ATPase"/>
</dbReference>
<dbReference type="Gene3D" id="3.40.50.300">
    <property type="entry name" value="P-loop containing nucleotide triphosphate hydrolases"/>
    <property type="match status" value="1"/>
</dbReference>
<evidence type="ECO:0000256" key="5">
    <source>
        <dbReference type="SAM" id="SignalP"/>
    </source>
</evidence>
<evidence type="ECO:0000256" key="3">
    <source>
        <dbReference type="ARBA" id="ARBA00022840"/>
    </source>
</evidence>
<feature type="compositionally biased region" description="Low complexity" evidence="4">
    <location>
        <begin position="390"/>
        <end position="410"/>
    </location>
</feature>
<dbReference type="EMBL" id="BDRX01000021">
    <property type="protein sequence ID" value="GBF90964.1"/>
    <property type="molecule type" value="Genomic_DNA"/>
</dbReference>
<keyword evidence="8" id="KW-1185">Reference proteome</keyword>
<keyword evidence="7" id="KW-0131">Cell cycle</keyword>
<dbReference type="InterPro" id="IPR003593">
    <property type="entry name" value="AAA+_ATPase"/>
</dbReference>
<feature type="region of interest" description="Disordered" evidence="4">
    <location>
        <begin position="365"/>
        <end position="466"/>
    </location>
</feature>
<dbReference type="InterPro" id="IPR027417">
    <property type="entry name" value="P-loop_NTPase"/>
</dbReference>
<proteinExistence type="inferred from homology"/>
<evidence type="ECO:0000259" key="6">
    <source>
        <dbReference type="SMART" id="SM00382"/>
    </source>
</evidence>
<feature type="compositionally biased region" description="Gly residues" evidence="4">
    <location>
        <begin position="365"/>
        <end position="389"/>
    </location>
</feature>
<comment type="caution">
    <text evidence="7">The sequence shown here is derived from an EMBL/GenBank/DDBJ whole genome shotgun (WGS) entry which is preliminary data.</text>
</comment>
<dbReference type="GO" id="GO:0051301">
    <property type="term" value="P:cell division"/>
    <property type="evidence" value="ECO:0007669"/>
    <property type="project" value="UniProtKB-KW"/>
</dbReference>
<dbReference type="Proteomes" id="UP000247498">
    <property type="component" value="Unassembled WGS sequence"/>
</dbReference>
<feature type="domain" description="AAA+ ATPase" evidence="6">
    <location>
        <begin position="534"/>
        <end position="667"/>
    </location>
</feature>
<gene>
    <name evidence="7" type="ORF">Rsub_03819</name>
</gene>
<keyword evidence="5" id="KW-0732">Signal</keyword>
<keyword evidence="7" id="KW-0132">Cell division</keyword>